<organism evidence="3 4">
    <name type="scientific">Thermodesulforhabdus norvegica</name>
    <dbReference type="NCBI Taxonomy" id="39841"/>
    <lineage>
        <taxon>Bacteria</taxon>
        <taxon>Pseudomonadati</taxon>
        <taxon>Thermodesulfobacteriota</taxon>
        <taxon>Syntrophobacteria</taxon>
        <taxon>Syntrophobacterales</taxon>
        <taxon>Thermodesulforhabdaceae</taxon>
        <taxon>Thermodesulforhabdus</taxon>
    </lineage>
</organism>
<dbReference type="GO" id="GO:0008757">
    <property type="term" value="F:S-adenosylmethionine-dependent methyltransferase activity"/>
    <property type="evidence" value="ECO:0007669"/>
    <property type="project" value="InterPro"/>
</dbReference>
<dbReference type="EMBL" id="FOUU01000012">
    <property type="protein sequence ID" value="SFN05400.1"/>
    <property type="molecule type" value="Genomic_DNA"/>
</dbReference>
<dbReference type="PANTHER" id="PTHR43036:SF2">
    <property type="entry name" value="OS04G0481300 PROTEIN"/>
    <property type="match status" value="1"/>
</dbReference>
<proteinExistence type="predicted"/>
<reference evidence="4" key="1">
    <citation type="submission" date="2016-10" db="EMBL/GenBank/DDBJ databases">
        <authorList>
            <person name="Varghese N."/>
            <person name="Submissions S."/>
        </authorList>
    </citation>
    <scope>NUCLEOTIDE SEQUENCE [LARGE SCALE GENOMIC DNA]</scope>
    <source>
        <strain evidence="4">DSM 9990</strain>
    </source>
</reference>
<feature type="domain" description="Methyltransferase type 11" evidence="2">
    <location>
        <begin position="82"/>
        <end position="152"/>
    </location>
</feature>
<gene>
    <name evidence="3" type="ORF">SAMN05660836_02476</name>
</gene>
<dbReference type="Gene3D" id="3.40.50.150">
    <property type="entry name" value="Vaccinia Virus protein VP39"/>
    <property type="match status" value="1"/>
</dbReference>
<dbReference type="CDD" id="cd02440">
    <property type="entry name" value="AdoMet_MTases"/>
    <property type="match status" value="1"/>
</dbReference>
<keyword evidence="4" id="KW-1185">Reference proteome</keyword>
<evidence type="ECO:0000259" key="2">
    <source>
        <dbReference type="Pfam" id="PF08241"/>
    </source>
</evidence>
<evidence type="ECO:0000256" key="1">
    <source>
        <dbReference type="SAM" id="MobiDB-lite"/>
    </source>
</evidence>
<evidence type="ECO:0000313" key="4">
    <source>
        <dbReference type="Proteomes" id="UP000199611"/>
    </source>
</evidence>
<accession>A0A1I4VW74</accession>
<dbReference type="GO" id="GO:0032259">
    <property type="term" value="P:methylation"/>
    <property type="evidence" value="ECO:0007669"/>
    <property type="project" value="UniProtKB-KW"/>
</dbReference>
<dbReference type="PANTHER" id="PTHR43036">
    <property type="entry name" value="OSJNBB0011N17.9 PROTEIN"/>
    <property type="match status" value="1"/>
</dbReference>
<dbReference type="Proteomes" id="UP000199611">
    <property type="component" value="Unassembled WGS sequence"/>
</dbReference>
<dbReference type="SUPFAM" id="SSF53335">
    <property type="entry name" value="S-adenosyl-L-methionine-dependent methyltransferases"/>
    <property type="match status" value="1"/>
</dbReference>
<dbReference type="RefSeq" id="WP_093396206.1">
    <property type="nucleotide sequence ID" value="NZ_FOUU01000012.1"/>
</dbReference>
<name>A0A1I4VW74_9BACT</name>
<dbReference type="InterPro" id="IPR029063">
    <property type="entry name" value="SAM-dependent_MTases_sf"/>
</dbReference>
<keyword evidence="3" id="KW-0808">Transferase</keyword>
<sequence length="348" mass="40475">MEKINKARELEQYGIDAFVRDDERPDREFYLKPRFVQHVDSTALNTISHIIGTLIVEESPRILDLMASWDSHIPEKVRPGEVIGLGLNEEELRNNKILTDYVIHDLNEDPTLPFPDSHFDVVINSLSVDYMTRPIEVFKEVGRILVPGGLFLVIFSNRYFPPKAVKIWKEMSEEERILLVIDYFKKSGFFSEPEIFISRGKPRPRDDRYAHMDIPSDPVYAVNAERPGAKGGPRKRPRPVDPDLPDLPNMSRDELKNWVSHTKSCPYCGQRLSKWKVPLTPFTEWDTDFFYVCFNDLCPYFMRGWMAMLEQGNLGFSYRFRYNPVSGGIDPMPVPHPRAYRESIVEDE</sequence>
<keyword evidence="3" id="KW-0489">Methyltransferase</keyword>
<feature type="region of interest" description="Disordered" evidence="1">
    <location>
        <begin position="223"/>
        <end position="246"/>
    </location>
</feature>
<dbReference type="Pfam" id="PF08241">
    <property type="entry name" value="Methyltransf_11"/>
    <property type="match status" value="1"/>
</dbReference>
<dbReference type="STRING" id="39841.SAMN05660836_02476"/>
<dbReference type="AlphaFoldDB" id="A0A1I4VW74"/>
<evidence type="ECO:0000313" key="3">
    <source>
        <dbReference type="EMBL" id="SFN05400.1"/>
    </source>
</evidence>
<dbReference type="InterPro" id="IPR013216">
    <property type="entry name" value="Methyltransf_11"/>
</dbReference>
<protein>
    <submittedName>
        <fullName evidence="3">Methyltransferase domain-containing protein</fullName>
    </submittedName>
</protein>
<dbReference type="OrthoDB" id="529208at2"/>